<dbReference type="Gene3D" id="1.25.70.10">
    <property type="entry name" value="Transcription termination factor 3, mitochondrial"/>
    <property type="match status" value="2"/>
</dbReference>
<accession>A0AAN9QBX1</accession>
<name>A0AAN9QBX1_CANGL</name>
<keyword evidence="3" id="KW-0809">Transit peptide</keyword>
<dbReference type="AlphaFoldDB" id="A0AAN9QBX1"/>
<evidence type="ECO:0000313" key="5">
    <source>
        <dbReference type="Proteomes" id="UP001367508"/>
    </source>
</evidence>
<comment type="caution">
    <text evidence="4">The sequence shown here is derived from an EMBL/GenBank/DDBJ whole genome shotgun (WGS) entry which is preliminary data.</text>
</comment>
<dbReference type="FunFam" id="1.25.70.10:FF:000001">
    <property type="entry name" value="Mitochondrial transcription termination factor-like"/>
    <property type="match status" value="1"/>
</dbReference>
<dbReference type="InterPro" id="IPR003690">
    <property type="entry name" value="MTERF"/>
</dbReference>
<keyword evidence="2" id="KW-0804">Transcription</keyword>
<reference evidence="4 5" key="1">
    <citation type="submission" date="2024-01" db="EMBL/GenBank/DDBJ databases">
        <title>The genomes of 5 underutilized Papilionoideae crops provide insights into root nodulation and disease resistanc.</title>
        <authorList>
            <person name="Jiang F."/>
        </authorList>
    </citation>
    <scope>NUCLEOTIDE SEQUENCE [LARGE SCALE GENOMIC DNA]</scope>
    <source>
        <strain evidence="4">LVBAO_FW01</strain>
        <tissue evidence="4">Leaves</tissue>
    </source>
</reference>
<evidence type="ECO:0000313" key="4">
    <source>
        <dbReference type="EMBL" id="KAK7329492.1"/>
    </source>
</evidence>
<proteinExistence type="inferred from homology"/>
<dbReference type="GO" id="GO:0003676">
    <property type="term" value="F:nucleic acid binding"/>
    <property type="evidence" value="ECO:0007669"/>
    <property type="project" value="InterPro"/>
</dbReference>
<keyword evidence="5" id="KW-1185">Reference proteome</keyword>
<dbReference type="Proteomes" id="UP001367508">
    <property type="component" value="Unassembled WGS sequence"/>
</dbReference>
<protein>
    <recommendedName>
        <fullName evidence="6">Transcription regulator mTERF family</fullName>
    </recommendedName>
</protein>
<evidence type="ECO:0000256" key="3">
    <source>
        <dbReference type="ARBA" id="ARBA00022946"/>
    </source>
</evidence>
<comment type="similarity">
    <text evidence="1">Belongs to the mTERF family.</text>
</comment>
<evidence type="ECO:0000256" key="2">
    <source>
        <dbReference type="ARBA" id="ARBA00022472"/>
    </source>
</evidence>
<evidence type="ECO:0000256" key="1">
    <source>
        <dbReference type="ARBA" id="ARBA00007692"/>
    </source>
</evidence>
<sequence length="406" mass="46477">MEPINLKSFTDYNLLSFPTKRFALDSLLTFNSTSNSKASSFFLQQQLHQSINLRYPLLHTNASSSSSSSHSRSFAESYLINTLGFSPESAFKASKEARFTSSQKPDSVVNFFRNWGFSNSQLHRIITTEPSFLSCNPHKRVLPKFQFLLSKGASSSDIVYIVTKTPRFISRSLHNHIIPTYEMLHRFLKSDKNTLTCIIRNTLSFVSSHMKPNVELLIDSGVSDSNIVMLLRKWPSIFSTTELLKEVEEVKGLGFDPSKSSFSVALLAKHTVRNSHWDEKVDIFKKWGWSDETVIEAFRRQPNCMLASCDKINAMMGFWVDELGWDALALVKGTNFFGFSLEKRIIPRALVVQYLLAKGLIDKNVSLFTPFIISEKLFLQKYVKCFEENETSHLLKLYQQKMNLPR</sequence>
<dbReference type="InterPro" id="IPR038538">
    <property type="entry name" value="MTERF_sf"/>
</dbReference>
<gene>
    <name evidence="4" type="ORF">VNO77_23662</name>
</gene>
<dbReference type="PANTHER" id="PTHR13068">
    <property type="entry name" value="CGI-12 PROTEIN-RELATED"/>
    <property type="match status" value="1"/>
</dbReference>
<dbReference type="SMART" id="SM00733">
    <property type="entry name" value="Mterf"/>
    <property type="match status" value="5"/>
</dbReference>
<keyword evidence="2" id="KW-0806">Transcription termination</keyword>
<dbReference type="EMBL" id="JAYMYQ010000005">
    <property type="protein sequence ID" value="KAK7329492.1"/>
    <property type="molecule type" value="Genomic_DNA"/>
</dbReference>
<evidence type="ECO:0008006" key="6">
    <source>
        <dbReference type="Google" id="ProtNLM"/>
    </source>
</evidence>
<dbReference type="Pfam" id="PF02536">
    <property type="entry name" value="mTERF"/>
    <property type="match status" value="1"/>
</dbReference>
<keyword evidence="2" id="KW-0805">Transcription regulation</keyword>
<dbReference type="GO" id="GO:0006353">
    <property type="term" value="P:DNA-templated transcription termination"/>
    <property type="evidence" value="ECO:0007669"/>
    <property type="project" value="UniProtKB-KW"/>
</dbReference>
<dbReference type="PANTHER" id="PTHR13068:SF91">
    <property type="entry name" value="TRANSCRIPTION TERMINATION FACTOR FAMILY PROTEIN"/>
    <property type="match status" value="1"/>
</dbReference>
<organism evidence="4 5">
    <name type="scientific">Canavalia gladiata</name>
    <name type="common">Sword bean</name>
    <name type="synonym">Dolichos gladiatus</name>
    <dbReference type="NCBI Taxonomy" id="3824"/>
    <lineage>
        <taxon>Eukaryota</taxon>
        <taxon>Viridiplantae</taxon>
        <taxon>Streptophyta</taxon>
        <taxon>Embryophyta</taxon>
        <taxon>Tracheophyta</taxon>
        <taxon>Spermatophyta</taxon>
        <taxon>Magnoliopsida</taxon>
        <taxon>eudicotyledons</taxon>
        <taxon>Gunneridae</taxon>
        <taxon>Pentapetalae</taxon>
        <taxon>rosids</taxon>
        <taxon>fabids</taxon>
        <taxon>Fabales</taxon>
        <taxon>Fabaceae</taxon>
        <taxon>Papilionoideae</taxon>
        <taxon>50 kb inversion clade</taxon>
        <taxon>NPAAA clade</taxon>
        <taxon>indigoferoid/millettioid clade</taxon>
        <taxon>Phaseoleae</taxon>
        <taxon>Canavalia</taxon>
    </lineage>
</organism>